<organism evidence="1 2">
    <name type="scientific">Dacryopinax primogenitus (strain DJM 731)</name>
    <name type="common">Brown rot fungus</name>
    <dbReference type="NCBI Taxonomy" id="1858805"/>
    <lineage>
        <taxon>Eukaryota</taxon>
        <taxon>Fungi</taxon>
        <taxon>Dikarya</taxon>
        <taxon>Basidiomycota</taxon>
        <taxon>Agaricomycotina</taxon>
        <taxon>Dacrymycetes</taxon>
        <taxon>Dacrymycetales</taxon>
        <taxon>Dacrymycetaceae</taxon>
        <taxon>Dacryopinax</taxon>
    </lineage>
</organism>
<gene>
    <name evidence="1" type="ORF">DACRYDRAFT_14591</name>
</gene>
<accession>M5FZK2</accession>
<dbReference type="RefSeq" id="XP_040630355.1">
    <property type="nucleotide sequence ID" value="XM_040771046.1"/>
</dbReference>
<keyword evidence="2" id="KW-1185">Reference proteome</keyword>
<proteinExistence type="predicted"/>
<evidence type="ECO:0000313" key="2">
    <source>
        <dbReference type="Proteomes" id="UP000030653"/>
    </source>
</evidence>
<evidence type="ECO:0000313" key="1">
    <source>
        <dbReference type="EMBL" id="EJU03461.1"/>
    </source>
</evidence>
<dbReference type="GeneID" id="63686108"/>
<sequence length="254" mass="28399">MPHGTHYCRSVFTKPRKPSPHPADNCNHALPVRDTNEDVGDYLPNEYSKITDAKLVWAKPGVPKHWDRNQMPPNVPGRVWEWQEEDNYWKLDMAKREGHPDTLVLLCDHMFCINTAGTHGCVEMSLAQIEAAGGIACVKCCKDQGMCAPPYNYHGSLPVWSLGPVHADPVIMIMAHWQESGKHSMSDLSSKIVQAYLGEMYMSQRLAQHACYVDIVLSEHGATWSADDQPSRQADGMRLICAHIADLVNKAKAL</sequence>
<dbReference type="OrthoDB" id="3397047at2759"/>
<dbReference type="AlphaFoldDB" id="M5FZK2"/>
<dbReference type="HOGENOM" id="CLU_1094244_0_0_1"/>
<reference evidence="1 2" key="1">
    <citation type="journal article" date="2012" name="Science">
        <title>The Paleozoic origin of enzymatic lignin decomposition reconstructed from 31 fungal genomes.</title>
        <authorList>
            <person name="Floudas D."/>
            <person name="Binder M."/>
            <person name="Riley R."/>
            <person name="Barry K."/>
            <person name="Blanchette R.A."/>
            <person name="Henrissat B."/>
            <person name="Martinez A.T."/>
            <person name="Otillar R."/>
            <person name="Spatafora J.W."/>
            <person name="Yadav J.S."/>
            <person name="Aerts A."/>
            <person name="Benoit I."/>
            <person name="Boyd A."/>
            <person name="Carlson A."/>
            <person name="Copeland A."/>
            <person name="Coutinho P.M."/>
            <person name="de Vries R.P."/>
            <person name="Ferreira P."/>
            <person name="Findley K."/>
            <person name="Foster B."/>
            <person name="Gaskell J."/>
            <person name="Glotzer D."/>
            <person name="Gorecki P."/>
            <person name="Heitman J."/>
            <person name="Hesse C."/>
            <person name="Hori C."/>
            <person name="Igarashi K."/>
            <person name="Jurgens J.A."/>
            <person name="Kallen N."/>
            <person name="Kersten P."/>
            <person name="Kohler A."/>
            <person name="Kuees U."/>
            <person name="Kumar T.K.A."/>
            <person name="Kuo A."/>
            <person name="LaButti K."/>
            <person name="Larrondo L.F."/>
            <person name="Lindquist E."/>
            <person name="Ling A."/>
            <person name="Lombard V."/>
            <person name="Lucas S."/>
            <person name="Lundell T."/>
            <person name="Martin R."/>
            <person name="McLaughlin D.J."/>
            <person name="Morgenstern I."/>
            <person name="Morin E."/>
            <person name="Murat C."/>
            <person name="Nagy L.G."/>
            <person name="Nolan M."/>
            <person name="Ohm R.A."/>
            <person name="Patyshakuliyeva A."/>
            <person name="Rokas A."/>
            <person name="Ruiz-Duenas F.J."/>
            <person name="Sabat G."/>
            <person name="Salamov A."/>
            <person name="Samejima M."/>
            <person name="Schmutz J."/>
            <person name="Slot J.C."/>
            <person name="St John F."/>
            <person name="Stenlid J."/>
            <person name="Sun H."/>
            <person name="Sun S."/>
            <person name="Syed K."/>
            <person name="Tsang A."/>
            <person name="Wiebenga A."/>
            <person name="Young D."/>
            <person name="Pisabarro A."/>
            <person name="Eastwood D.C."/>
            <person name="Martin F."/>
            <person name="Cullen D."/>
            <person name="Grigoriev I.V."/>
            <person name="Hibbett D.S."/>
        </authorList>
    </citation>
    <scope>NUCLEOTIDE SEQUENCE [LARGE SCALE GENOMIC DNA]</scope>
    <source>
        <strain evidence="1 2">DJM-731 SS1</strain>
    </source>
</reference>
<name>M5FZK2_DACPD</name>
<dbReference type="Proteomes" id="UP000030653">
    <property type="component" value="Unassembled WGS sequence"/>
</dbReference>
<protein>
    <submittedName>
        <fullName evidence="1">Uncharacterized protein</fullName>
    </submittedName>
</protein>
<dbReference type="EMBL" id="JH795859">
    <property type="protein sequence ID" value="EJU03461.1"/>
    <property type="molecule type" value="Genomic_DNA"/>
</dbReference>